<feature type="compositionally biased region" description="Basic and acidic residues" evidence="1">
    <location>
        <begin position="402"/>
        <end position="415"/>
    </location>
</feature>
<feature type="compositionally biased region" description="Low complexity" evidence="1">
    <location>
        <begin position="75"/>
        <end position="85"/>
    </location>
</feature>
<feature type="region of interest" description="Disordered" evidence="1">
    <location>
        <begin position="1"/>
        <end position="90"/>
    </location>
</feature>
<feature type="compositionally biased region" description="Basic and acidic residues" evidence="1">
    <location>
        <begin position="183"/>
        <end position="195"/>
    </location>
</feature>
<dbReference type="RefSeq" id="WP_251098454.1">
    <property type="nucleotide sequence ID" value="NZ_JAMQBH010000006.1"/>
</dbReference>
<evidence type="ECO:0000313" key="4">
    <source>
        <dbReference type="Proteomes" id="UP001523263"/>
    </source>
</evidence>
<dbReference type="Pfam" id="PF15521">
    <property type="entry name" value="Ntox11"/>
    <property type="match status" value="1"/>
</dbReference>
<evidence type="ECO:0000259" key="2">
    <source>
        <dbReference type="Pfam" id="PF15521"/>
    </source>
</evidence>
<feature type="region of interest" description="Disordered" evidence="1">
    <location>
        <begin position="256"/>
        <end position="308"/>
    </location>
</feature>
<feature type="compositionally biased region" description="Low complexity" evidence="1">
    <location>
        <begin position="17"/>
        <end position="33"/>
    </location>
</feature>
<feature type="domain" description="Novel toxin 11" evidence="2">
    <location>
        <begin position="443"/>
        <end position="551"/>
    </location>
</feature>
<accession>A0ABT0VW31</accession>
<gene>
    <name evidence="3" type="ORF">NC658_14200</name>
</gene>
<dbReference type="InterPro" id="IPR029121">
    <property type="entry name" value="Ntox11"/>
</dbReference>
<feature type="compositionally biased region" description="Basic and acidic residues" evidence="1">
    <location>
        <begin position="62"/>
        <end position="74"/>
    </location>
</feature>
<dbReference type="Proteomes" id="UP001523263">
    <property type="component" value="Unassembled WGS sequence"/>
</dbReference>
<feature type="compositionally biased region" description="Basic and acidic residues" evidence="1">
    <location>
        <begin position="1"/>
        <end position="11"/>
    </location>
</feature>
<name>A0ABT0VW31_STRGI</name>
<comment type="caution">
    <text evidence="3">The sequence shown here is derived from an EMBL/GenBank/DDBJ whole genome shotgun (WGS) entry which is preliminary data.</text>
</comment>
<keyword evidence="4" id="KW-1185">Reference proteome</keyword>
<dbReference type="EMBL" id="JAMQBH010000006">
    <property type="protein sequence ID" value="MCM2514406.1"/>
    <property type="molecule type" value="Genomic_DNA"/>
</dbReference>
<feature type="region of interest" description="Disordered" evidence="1">
    <location>
        <begin position="395"/>
        <end position="415"/>
    </location>
</feature>
<proteinExistence type="predicted"/>
<feature type="compositionally biased region" description="Basic and acidic residues" evidence="1">
    <location>
        <begin position="263"/>
        <end position="281"/>
    </location>
</feature>
<feature type="region of interest" description="Disordered" evidence="1">
    <location>
        <begin position="183"/>
        <end position="206"/>
    </location>
</feature>
<feature type="compositionally biased region" description="Basic and acidic residues" evidence="1">
    <location>
        <begin position="289"/>
        <end position="308"/>
    </location>
</feature>
<protein>
    <submittedName>
        <fullName evidence="3">PE-PGRS family protein</fullName>
    </submittedName>
</protein>
<feature type="compositionally biased region" description="Low complexity" evidence="1">
    <location>
        <begin position="45"/>
        <end position="58"/>
    </location>
</feature>
<evidence type="ECO:0000256" key="1">
    <source>
        <dbReference type="SAM" id="MobiDB-lite"/>
    </source>
</evidence>
<reference evidence="3 4" key="1">
    <citation type="submission" date="2022-06" db="EMBL/GenBank/DDBJ databases">
        <title>Whole genome sequence of Streptomyces griseoincarnatus RB7AG.</title>
        <authorList>
            <person name="Ray L."/>
            <person name="Behera S."/>
            <person name="Panda A.N."/>
        </authorList>
    </citation>
    <scope>NUCLEOTIDE SEQUENCE [LARGE SCALE GENOMIC DNA]</scope>
    <source>
        <strain evidence="3 4">RB7AG</strain>
    </source>
</reference>
<evidence type="ECO:0000313" key="3">
    <source>
        <dbReference type="EMBL" id="MCM2514406.1"/>
    </source>
</evidence>
<organism evidence="3 4">
    <name type="scientific">Streptomyces griseoincarnatus</name>
    <dbReference type="NCBI Taxonomy" id="29305"/>
    <lineage>
        <taxon>Bacteria</taxon>
        <taxon>Bacillati</taxon>
        <taxon>Actinomycetota</taxon>
        <taxon>Actinomycetes</taxon>
        <taxon>Kitasatosporales</taxon>
        <taxon>Streptomycetaceae</taxon>
        <taxon>Streptomyces</taxon>
        <taxon>Streptomyces griseoincarnatus group</taxon>
    </lineage>
</organism>
<sequence>MYEQRHADTERRRPRTPARTVPAPRVAAPPVRADGPGRVSPAEVAALQSAAGNQAATAIVQRTRDSEREADASARESAPPADEAALQTSQDPDAVMVRLSASIEAHTLQKTRKFNFWEPHKKWPEDWLLEDTRMRWVLERRLVLGLAFQQDELRDIEILSAKRPGWLNTLGIGTLAEGRRIAEGKDASGKDEDKRGKGKGKGKAAERERADYSAWLKLSPGRRILAATLAFQTQGPVPGASTPTNPAYTLGRFMRTNGLAPDDPERERLENERNEQIRETAVDTLVPDSLREEQMHESAGEHATEEMKGRDDFARNILTNVLLILRHGLQVAGKDGNYVDYREGDVIRALAHGGRVNIRIPALRKGESPHQLLDFLGVTKGGTPHQHAIKRDYATHRSSIGKNKDDEPGSFKEKGGVGAALKNKVSEYTPGMTTPELLGVNFSGGGFGTKDWNGDVVLPNGSYGHMLLVFTAPTGDKDGALLVGIETVAPGARSPVGYHHGIRSTEATANPESVLHGHKPDKIGNTRAELGKMGGQDWHGFLQTIKRDWADKLEAAKDTDQKRKLYEELVGPRE</sequence>